<evidence type="ECO:0000313" key="1">
    <source>
        <dbReference type="EMBL" id="MBD2871721.1"/>
    </source>
</evidence>
<dbReference type="Pfam" id="PF13589">
    <property type="entry name" value="HATPase_c_3"/>
    <property type="match status" value="1"/>
</dbReference>
<comment type="caution">
    <text evidence="1">The sequence shown here is derived from an EMBL/GenBank/DDBJ whole genome shotgun (WGS) entry which is preliminary data.</text>
</comment>
<keyword evidence="1" id="KW-0067">ATP-binding</keyword>
<dbReference type="GO" id="GO:0005524">
    <property type="term" value="F:ATP binding"/>
    <property type="evidence" value="ECO:0007669"/>
    <property type="project" value="UniProtKB-KW"/>
</dbReference>
<dbReference type="InterPro" id="IPR036890">
    <property type="entry name" value="HATPase_C_sf"/>
</dbReference>
<reference evidence="1" key="1">
    <citation type="submission" date="2020-09" db="EMBL/GenBank/DDBJ databases">
        <title>A novel bacterium of genus Paenibacillus, isolated from South China Sea.</title>
        <authorList>
            <person name="Huang H."/>
            <person name="Mo K."/>
            <person name="Hu Y."/>
        </authorList>
    </citation>
    <scope>NUCLEOTIDE SEQUENCE</scope>
    <source>
        <strain evidence="1">IB182493</strain>
    </source>
</reference>
<dbReference type="Proteomes" id="UP000632125">
    <property type="component" value="Unassembled WGS sequence"/>
</dbReference>
<organism evidence="1 2">
    <name type="scientific">Paenibacillus arenilitoris</name>
    <dbReference type="NCBI Taxonomy" id="2772299"/>
    <lineage>
        <taxon>Bacteria</taxon>
        <taxon>Bacillati</taxon>
        <taxon>Bacillota</taxon>
        <taxon>Bacilli</taxon>
        <taxon>Bacillales</taxon>
        <taxon>Paenibacillaceae</taxon>
        <taxon>Paenibacillus</taxon>
    </lineage>
</organism>
<dbReference type="RefSeq" id="WP_190865765.1">
    <property type="nucleotide sequence ID" value="NZ_JACXIY010000034.1"/>
</dbReference>
<name>A0A927CTS2_9BACL</name>
<dbReference type="SUPFAM" id="SSF55874">
    <property type="entry name" value="ATPase domain of HSP90 chaperone/DNA topoisomerase II/histidine kinase"/>
    <property type="match status" value="1"/>
</dbReference>
<keyword evidence="2" id="KW-1185">Reference proteome</keyword>
<keyword evidence="1" id="KW-0547">Nucleotide-binding</keyword>
<dbReference type="Gene3D" id="3.30.565.10">
    <property type="entry name" value="Histidine kinase-like ATPase, C-terminal domain"/>
    <property type="match status" value="1"/>
</dbReference>
<sequence length="468" mass="53184">MSDVQKISAFPAKAFFVNMLTRDIELSDAILDLLDNCVDGVLRKRKEMGLTEEGQMPYSGYKAELTIDPHQFSIKDNCGGIPIDIAEKYAFRMGRSDDRDKDLPTVGMYGIGMKRAIFKIGRNCNVTSNTSEKAFEVSITPTWLEDDAEWELPLTHVPTPDGEPGTTITVTELYENIANSFSQERSNFIDQLFENIASQYSFIIKKGFQISINDVLVKPMPIELLFDTEQETGISPYVYSGVIDDVSVLLEVGFYRPTPSEDELEEDQDIKRTKDDSGWTIICNDRVVVYKDKTILTGWGEANVPAFHNQFIGISGVVIFKSNKAEKLPLTTTKRGLEASSVLYLQVKNYMREGTKIFTSYTNVWKKDPDKERETSDRAKPINVLEIPSYIPEEKWKPILVNNNSTEKRFIPNLPKPSVENPRRQIRFIRELSEIKKVAEYLFEDPNTSPADVGNACFDQILRSIDEE</sequence>
<protein>
    <submittedName>
        <fullName evidence="1">ATP-binding protein</fullName>
    </submittedName>
</protein>
<proteinExistence type="predicted"/>
<dbReference type="EMBL" id="JACXIY010000034">
    <property type="protein sequence ID" value="MBD2871721.1"/>
    <property type="molecule type" value="Genomic_DNA"/>
</dbReference>
<accession>A0A927CTS2</accession>
<dbReference type="AlphaFoldDB" id="A0A927CTS2"/>
<evidence type="ECO:0000313" key="2">
    <source>
        <dbReference type="Proteomes" id="UP000632125"/>
    </source>
</evidence>
<gene>
    <name evidence="1" type="ORF">IDH41_24330</name>
</gene>